<dbReference type="PANTHER" id="PTHR13680">
    <property type="entry name" value="CDGSH IRON-SULFUR DOMAIN-CONTAINING PROTEIN 1"/>
    <property type="match status" value="1"/>
</dbReference>
<keyword evidence="1" id="KW-0001">2Fe-2S</keyword>
<sequence>MEWPPPEMNYNTEKYDKYHHLIQYAAPGEAKKVSVCRCWQSKKFPYCDGTHKKLIEAGDNVGPYVVKVNPKPATTDVAANYLRTSNQLPRTAAFFALGFGTVGLACAATIAYARGFRLHGEVRPKDKVIPERSESS</sequence>
<dbReference type="Gene3D" id="3.40.5.90">
    <property type="entry name" value="CDGSH iron-sulfur domain, mitoNEET-type"/>
    <property type="match status" value="1"/>
</dbReference>
<dbReference type="GO" id="GO:0005741">
    <property type="term" value="C:mitochondrial outer membrane"/>
    <property type="evidence" value="ECO:0007669"/>
    <property type="project" value="TreeGrafter"/>
</dbReference>
<evidence type="ECO:0000256" key="2">
    <source>
        <dbReference type="ARBA" id="ARBA00022723"/>
    </source>
</evidence>
<evidence type="ECO:0000256" key="3">
    <source>
        <dbReference type="ARBA" id="ARBA00023004"/>
    </source>
</evidence>
<keyword evidence="9" id="KW-1185">Reference proteome</keyword>
<dbReference type="Pfam" id="PF09360">
    <property type="entry name" value="zf-CDGSH"/>
    <property type="match status" value="1"/>
</dbReference>
<dbReference type="GO" id="GO:0046872">
    <property type="term" value="F:metal ion binding"/>
    <property type="evidence" value="ECO:0007669"/>
    <property type="project" value="UniProtKB-KW"/>
</dbReference>
<evidence type="ECO:0000256" key="5">
    <source>
        <dbReference type="ARBA" id="ARBA00034078"/>
    </source>
</evidence>
<dbReference type="SMART" id="SM00704">
    <property type="entry name" value="ZnF_CDGSH"/>
    <property type="match status" value="1"/>
</dbReference>
<dbReference type="GO" id="GO:0051537">
    <property type="term" value="F:2 iron, 2 sulfur cluster binding"/>
    <property type="evidence" value="ECO:0007669"/>
    <property type="project" value="UniProtKB-KW"/>
</dbReference>
<dbReference type="GO" id="GO:0010506">
    <property type="term" value="P:regulation of autophagy"/>
    <property type="evidence" value="ECO:0007669"/>
    <property type="project" value="InterPro"/>
</dbReference>
<keyword evidence="6" id="KW-0812">Transmembrane</keyword>
<dbReference type="InterPro" id="IPR045131">
    <property type="entry name" value="CISD1/2"/>
</dbReference>
<proteinExistence type="predicted"/>
<keyword evidence="4" id="KW-0411">Iron-sulfur</keyword>
<protein>
    <recommendedName>
        <fullName evidence="7">Iron-binding zinc finger CDGSH type domain-containing protein</fullName>
    </recommendedName>
</protein>
<gene>
    <name evidence="8" type="ORF">EVOR1521_LOCUS25683</name>
</gene>
<dbReference type="Proteomes" id="UP001178507">
    <property type="component" value="Unassembled WGS sequence"/>
</dbReference>
<comment type="caution">
    <text evidence="8">The sequence shown here is derived from an EMBL/GenBank/DDBJ whole genome shotgun (WGS) entry which is preliminary data.</text>
</comment>
<name>A0AA36JC00_9DINO</name>
<reference evidence="8" key="1">
    <citation type="submission" date="2023-08" db="EMBL/GenBank/DDBJ databases">
        <authorList>
            <person name="Chen Y."/>
            <person name="Shah S."/>
            <person name="Dougan E. K."/>
            <person name="Thang M."/>
            <person name="Chan C."/>
        </authorList>
    </citation>
    <scope>NUCLEOTIDE SEQUENCE</scope>
</reference>
<evidence type="ECO:0000313" key="8">
    <source>
        <dbReference type="EMBL" id="CAJ1402899.1"/>
    </source>
</evidence>
<evidence type="ECO:0000313" key="9">
    <source>
        <dbReference type="Proteomes" id="UP001178507"/>
    </source>
</evidence>
<dbReference type="InterPro" id="IPR042216">
    <property type="entry name" value="MitoNEET_CISD"/>
</dbReference>
<evidence type="ECO:0000256" key="1">
    <source>
        <dbReference type="ARBA" id="ARBA00022714"/>
    </source>
</evidence>
<comment type="cofactor">
    <cofactor evidence="5">
        <name>[2Fe-2S] cluster</name>
        <dbReference type="ChEBI" id="CHEBI:190135"/>
    </cofactor>
</comment>
<accession>A0AA36JC00</accession>
<feature type="transmembrane region" description="Helical" evidence="6">
    <location>
        <begin position="92"/>
        <end position="113"/>
    </location>
</feature>
<keyword evidence="6" id="KW-1133">Transmembrane helix</keyword>
<dbReference type="InterPro" id="IPR018967">
    <property type="entry name" value="FeS-contain_CDGSH-typ"/>
</dbReference>
<feature type="domain" description="Iron-binding zinc finger CDGSH type" evidence="7">
    <location>
        <begin position="17"/>
        <end position="57"/>
    </location>
</feature>
<organism evidence="8 9">
    <name type="scientific">Effrenium voratum</name>
    <dbReference type="NCBI Taxonomy" id="2562239"/>
    <lineage>
        <taxon>Eukaryota</taxon>
        <taxon>Sar</taxon>
        <taxon>Alveolata</taxon>
        <taxon>Dinophyceae</taxon>
        <taxon>Suessiales</taxon>
        <taxon>Symbiodiniaceae</taxon>
        <taxon>Effrenium</taxon>
    </lineage>
</organism>
<evidence type="ECO:0000259" key="7">
    <source>
        <dbReference type="SMART" id="SM00704"/>
    </source>
</evidence>
<evidence type="ECO:0000256" key="4">
    <source>
        <dbReference type="ARBA" id="ARBA00023014"/>
    </source>
</evidence>
<dbReference type="EMBL" id="CAUJNA010003472">
    <property type="protein sequence ID" value="CAJ1402899.1"/>
    <property type="molecule type" value="Genomic_DNA"/>
</dbReference>
<keyword evidence="3" id="KW-0408">Iron</keyword>
<keyword evidence="2" id="KW-0479">Metal-binding</keyword>
<dbReference type="PANTHER" id="PTHR13680:SF5">
    <property type="entry name" value="CDGSH IRON-SULFUR DOMAIN-CONTAINING PROTEIN 1"/>
    <property type="match status" value="1"/>
</dbReference>
<evidence type="ECO:0000256" key="6">
    <source>
        <dbReference type="SAM" id="Phobius"/>
    </source>
</evidence>
<keyword evidence="6" id="KW-0472">Membrane</keyword>
<dbReference type="AlphaFoldDB" id="A0AA36JC00"/>